<feature type="transmembrane region" description="Helical" evidence="1">
    <location>
        <begin position="309"/>
        <end position="327"/>
    </location>
</feature>
<dbReference type="Pfam" id="PF10129">
    <property type="entry name" value="OpgC_C"/>
    <property type="match status" value="1"/>
</dbReference>
<evidence type="ECO:0008006" key="4">
    <source>
        <dbReference type="Google" id="ProtNLM"/>
    </source>
</evidence>
<proteinExistence type="predicted"/>
<gene>
    <name evidence="2" type="ORF">AU255_18560</name>
</gene>
<dbReference type="InterPro" id="IPR014550">
    <property type="entry name" value="UCP028704_OpgC"/>
</dbReference>
<sequence>MKTSLTVIPNEPLSSRFAYLHTHVGRDLRLDFLRGLIMLVVISVHMEYFSLFSMFAWGRIGHVSSAEGFVALSGIVLGIVYRRRLHREGFKNCAIKLWQRSFQLYRINLFIILSIAVLGTIPSINIFEVSHWASPAAPDKIYSLYPPATASWQTILQQALLLRIGPHQFQVIGLYVVLIALAPLVLFCLHHQKTLLLIVASCLLYWINHKLNLRITGAGFERGFPTLTWQLLFVNGMVIGYHHEKVLGFLIDHKNKFVIFIAGLVCLAFMFLALNNPNPIFWPWRTFSLIDPAYHHEIYMTWFQKNTLGLGRVLNNIVLFIVFYYALSHYWMPINKTLGWLLVPLGQASLYVFILHVYFIILFSNTSLPGYNNFFINTGIHLATILIIWAMVKYRVLFNLIPR</sequence>
<keyword evidence="3" id="KW-1185">Reference proteome</keyword>
<reference evidence="2 3" key="1">
    <citation type="submission" date="2015-12" db="EMBL/GenBank/DDBJ databases">
        <authorList>
            <person name="Shamseldin A."/>
            <person name="Moawad H."/>
            <person name="Abd El-Rahim W.M."/>
            <person name="Sadowsky M.J."/>
        </authorList>
    </citation>
    <scope>NUCLEOTIDE SEQUENCE [LARGE SCALE GENOMIC DNA]</scope>
    <source>
        <strain evidence="2 3">WF1</strain>
    </source>
</reference>
<dbReference type="PANTHER" id="PTHR38592:SF3">
    <property type="entry name" value="BLL4819 PROTEIN"/>
    <property type="match status" value="1"/>
</dbReference>
<dbReference type="AlphaFoldDB" id="A0A1V8M0Y3"/>
<accession>A0A1V8M0Y3</accession>
<feature type="transmembrane region" description="Helical" evidence="1">
    <location>
        <begin position="374"/>
        <end position="392"/>
    </location>
</feature>
<evidence type="ECO:0000313" key="3">
    <source>
        <dbReference type="Proteomes" id="UP000191980"/>
    </source>
</evidence>
<keyword evidence="1" id="KW-0812">Transmembrane</keyword>
<evidence type="ECO:0000313" key="2">
    <source>
        <dbReference type="EMBL" id="OQK15166.1"/>
    </source>
</evidence>
<keyword evidence="1" id="KW-0472">Membrane</keyword>
<dbReference type="STRING" id="1420851.AU255_18560"/>
<feature type="transmembrane region" description="Helical" evidence="1">
    <location>
        <begin position="63"/>
        <end position="81"/>
    </location>
</feature>
<feature type="transmembrane region" description="Helical" evidence="1">
    <location>
        <begin position="36"/>
        <end position="57"/>
    </location>
</feature>
<feature type="transmembrane region" description="Helical" evidence="1">
    <location>
        <begin position="339"/>
        <end position="362"/>
    </location>
</feature>
<name>A0A1V8M0Y3_9GAMM</name>
<dbReference type="PANTHER" id="PTHR38592">
    <property type="entry name" value="BLL4819 PROTEIN"/>
    <property type="match status" value="1"/>
</dbReference>
<feature type="transmembrane region" description="Helical" evidence="1">
    <location>
        <begin position="169"/>
        <end position="187"/>
    </location>
</feature>
<feature type="transmembrane region" description="Helical" evidence="1">
    <location>
        <begin position="194"/>
        <end position="211"/>
    </location>
</feature>
<comment type="caution">
    <text evidence="2">The sequence shown here is derived from an EMBL/GenBank/DDBJ whole genome shotgun (WGS) entry which is preliminary data.</text>
</comment>
<evidence type="ECO:0000256" key="1">
    <source>
        <dbReference type="SAM" id="Phobius"/>
    </source>
</evidence>
<feature type="transmembrane region" description="Helical" evidence="1">
    <location>
        <begin position="255"/>
        <end position="274"/>
    </location>
</feature>
<protein>
    <recommendedName>
        <fullName evidence="4">OpgC protein</fullName>
    </recommendedName>
</protein>
<dbReference type="OrthoDB" id="9775975at2"/>
<feature type="transmembrane region" description="Helical" evidence="1">
    <location>
        <begin position="223"/>
        <end position="243"/>
    </location>
</feature>
<dbReference type="Proteomes" id="UP000191980">
    <property type="component" value="Unassembled WGS sequence"/>
</dbReference>
<dbReference type="RefSeq" id="WP_080524415.1">
    <property type="nucleotide sequence ID" value="NZ_LPUF01000005.1"/>
</dbReference>
<organism evidence="2 3">
    <name type="scientific">Methyloprofundus sedimenti</name>
    <dbReference type="NCBI Taxonomy" id="1420851"/>
    <lineage>
        <taxon>Bacteria</taxon>
        <taxon>Pseudomonadati</taxon>
        <taxon>Pseudomonadota</taxon>
        <taxon>Gammaproteobacteria</taxon>
        <taxon>Methylococcales</taxon>
        <taxon>Methylococcaceae</taxon>
        <taxon>Methyloprofundus</taxon>
    </lineage>
</organism>
<dbReference type="EMBL" id="LPUF01000005">
    <property type="protein sequence ID" value="OQK15166.1"/>
    <property type="molecule type" value="Genomic_DNA"/>
</dbReference>
<keyword evidence="1" id="KW-1133">Transmembrane helix</keyword>
<feature type="transmembrane region" description="Helical" evidence="1">
    <location>
        <begin position="107"/>
        <end position="127"/>
    </location>
</feature>